<protein>
    <submittedName>
        <fullName evidence="1">Uncharacterized protein</fullName>
    </submittedName>
</protein>
<proteinExistence type="predicted"/>
<evidence type="ECO:0000313" key="1">
    <source>
        <dbReference type="EMBL" id="OPC66307.1"/>
    </source>
</evidence>
<dbReference type="Proteomes" id="UP000190813">
    <property type="component" value="Unassembled WGS sequence"/>
</dbReference>
<reference evidence="1 2" key="1">
    <citation type="submission" date="2016-06" db="EMBL/GenBank/DDBJ databases">
        <title>Revisiting the taxonomy of the Elizabethkingia Genus based on Whole-Genome Sequencing, Optical Mapping, and MALDI-TOF.</title>
        <authorList>
            <person name="Nicholson A.C."/>
        </authorList>
    </citation>
    <scope>NUCLEOTIDE SEQUENCE [LARGE SCALE GENOMIC DNA]</scope>
    <source>
        <strain evidence="1 2">G4070</strain>
    </source>
</reference>
<accession>A0A1T3MNX9</accession>
<comment type="caution">
    <text evidence="1">The sequence shown here is derived from an EMBL/GenBank/DDBJ whole genome shotgun (WGS) entry which is preliminary data.</text>
</comment>
<sequence>MGLLFSVLIVFVRCSADNSIVPNEGVGMKMVIKVDGVTGDVIQPLGKSAVASATSSLSIVKNINMSGTSGNNIGFVTEVQAQQSPMVANDNSRLMQSAIATDGKLISNLIAATQNMTTTYTYRILIYDNNTGELWNTVQATVGTEIRLDVAKGGSYTWYAYSYNDTSNIPAPANTANPTIDTAIDKDLLYATGSINIPVTPSGQYQAYPVNILFNHKVAQVKVRIDATVLAQYATINGIKASFVENNYIKTGTFDIKGNSMGNLQVVPTTDIFTTTSPTNIWEAVYYTADPVSLASYKINITDLPVTFKDVDASMANRNLATYNGNGPAVTPTFTFNFTGPTAGQTLLGVANLKYTPTLKRIVHYSGGSAAVGYASQSGTGWKFLQSDYNFGTSANSLVNVAKPWPGTTASSTTAAPANYTSSETTFRGYLTAANKPDIVIMGVLGDITLASTRTALVNYINGGGVVIMLYENTSYASSFLNELLGVTNITQRTLSGAGSMYPTNNTNDEILNGIFGDARLQYWGEDANFSQGILNLPTTEATIYAYGQAINATSNANNANAVSMFKLKNKSLFFVGDGGFTSNIEGNASSIICPFRTDYTNTYRPVPKPYGGAGAGYTAQSKSAYNSIIFGNVMQWAIKRAEYYGYNQWKYKNPPTP</sequence>
<organism evidence="1 2">
    <name type="scientific">Elizabethkingia occulta</name>
    <dbReference type="NCBI Taxonomy" id="1867263"/>
    <lineage>
        <taxon>Bacteria</taxon>
        <taxon>Pseudomonadati</taxon>
        <taxon>Bacteroidota</taxon>
        <taxon>Flavobacteriia</taxon>
        <taxon>Flavobacteriales</taxon>
        <taxon>Weeksellaceae</taxon>
        <taxon>Elizabethkingia</taxon>
    </lineage>
</organism>
<keyword evidence="2" id="KW-1185">Reference proteome</keyword>
<dbReference type="AlphaFoldDB" id="A0A1T3MNX9"/>
<gene>
    <name evidence="1" type="ORF">BAZ10_01975</name>
</gene>
<name>A0A1T3MNX9_9FLAO</name>
<evidence type="ECO:0000313" key="2">
    <source>
        <dbReference type="Proteomes" id="UP000190813"/>
    </source>
</evidence>
<dbReference type="EMBL" id="MAHX01000013">
    <property type="protein sequence ID" value="OPC66307.1"/>
    <property type="molecule type" value="Genomic_DNA"/>
</dbReference>